<dbReference type="Proteomes" id="UP000176492">
    <property type="component" value="Unassembled WGS sequence"/>
</dbReference>
<dbReference type="Pfam" id="PF13529">
    <property type="entry name" value="Peptidase_C39_2"/>
    <property type="match status" value="1"/>
</dbReference>
<accession>A0A1F4WQP5</accession>
<dbReference type="EMBL" id="MEVM01000001">
    <property type="protein sequence ID" value="OGC71734.1"/>
    <property type="molecule type" value="Genomic_DNA"/>
</dbReference>
<proteinExistence type="predicted"/>
<reference evidence="3 4" key="1">
    <citation type="journal article" date="2016" name="Nat. Commun.">
        <title>Thousands of microbial genomes shed light on interconnected biogeochemical processes in an aquifer system.</title>
        <authorList>
            <person name="Anantharaman K."/>
            <person name="Brown C.T."/>
            <person name="Hug L.A."/>
            <person name="Sharon I."/>
            <person name="Castelle C.J."/>
            <person name="Probst A.J."/>
            <person name="Thomas B.C."/>
            <person name="Singh A."/>
            <person name="Wilkins M.J."/>
            <person name="Karaoz U."/>
            <person name="Brodie E.L."/>
            <person name="Williams K.H."/>
            <person name="Hubbard S.S."/>
            <person name="Banfield J.F."/>
        </authorList>
    </citation>
    <scope>NUCLEOTIDE SEQUENCE [LARGE SCALE GENOMIC DNA]</scope>
</reference>
<dbReference type="Gene3D" id="3.90.70.10">
    <property type="entry name" value="Cysteine proteinases"/>
    <property type="match status" value="1"/>
</dbReference>
<feature type="coiled-coil region" evidence="1">
    <location>
        <begin position="43"/>
        <end position="105"/>
    </location>
</feature>
<evidence type="ECO:0000313" key="4">
    <source>
        <dbReference type="Proteomes" id="UP000176492"/>
    </source>
</evidence>
<dbReference type="InterPro" id="IPR039564">
    <property type="entry name" value="Peptidase_C39-like"/>
</dbReference>
<keyword evidence="1" id="KW-0175">Coiled coil</keyword>
<evidence type="ECO:0000259" key="2">
    <source>
        <dbReference type="Pfam" id="PF13529"/>
    </source>
</evidence>
<feature type="domain" description="Peptidase C39-like" evidence="2">
    <location>
        <begin position="264"/>
        <end position="386"/>
    </location>
</feature>
<name>A0A1F4WQP5_UNCKA</name>
<sequence length="413" mass="47129">MLPKPLTTLKGYLKKIFVLLSVFFLIPLLLVSAPPKITKADSTTDLLKQIDAYKKKLSSLRNQKNTLANQIIYLDDQIYLTQLEIRAKEEEIKLLSADIGDLSTRLERIGNFLDYQEEIFANRARLAYASDQLSSFDIVLGAENLDDALRRIKYLHVLEDQDVQALGEMRDTRTSFNDQKKTLVNKKSDEEKLRKELNQKEDSLAQQKISKQNLLVVTRNDEQTYQRLLKEAQSQLEAIRRAVNLRGGSTPLYNQTRCNSWGCYYNQRDARWFYTAMGYSRLATGEYGCLVTSMAMVASHYGKNINPGDISSTPSAFFSNTAWLNYSFTVRGVYMSRTERYSGLNRKVIDRELAAGRPVVVAVMNFGHYVVIKGKSGSQYIMNDPWYAGAHDIPLNRYYSNSSVSGTYVVRVN</sequence>
<feature type="coiled-coil region" evidence="1">
    <location>
        <begin position="180"/>
        <end position="242"/>
    </location>
</feature>
<evidence type="ECO:0000256" key="1">
    <source>
        <dbReference type="SAM" id="Coils"/>
    </source>
</evidence>
<gene>
    <name evidence="3" type="ORF">A3J33_00320</name>
</gene>
<dbReference type="AlphaFoldDB" id="A0A1F4WQP5"/>
<evidence type="ECO:0000313" key="3">
    <source>
        <dbReference type="EMBL" id="OGC71734.1"/>
    </source>
</evidence>
<dbReference type="Gene3D" id="6.10.250.3150">
    <property type="match status" value="1"/>
</dbReference>
<comment type="caution">
    <text evidence="3">The sequence shown here is derived from an EMBL/GenBank/DDBJ whole genome shotgun (WGS) entry which is preliminary data.</text>
</comment>
<organism evidence="3 4">
    <name type="scientific">candidate division WWE3 bacterium RIFCSPLOWO2_02_FULL_53_10</name>
    <dbReference type="NCBI Taxonomy" id="1802629"/>
    <lineage>
        <taxon>Bacteria</taxon>
        <taxon>Katanobacteria</taxon>
    </lineage>
</organism>
<protein>
    <recommendedName>
        <fullName evidence="2">Peptidase C39-like domain-containing protein</fullName>
    </recommendedName>
</protein>